<evidence type="ECO:0000313" key="10">
    <source>
        <dbReference type="Proteomes" id="UP000069940"/>
    </source>
</evidence>
<reference evidence="9" key="3">
    <citation type="submission" date="2025-05" db="UniProtKB">
        <authorList>
            <consortium name="EnsemblMetazoa"/>
        </authorList>
    </citation>
    <scope>IDENTIFICATION</scope>
    <source>
        <strain evidence="9">Foshan</strain>
    </source>
</reference>
<dbReference type="AlphaFoldDB" id="A0A1W7R793"/>
<feature type="chain" id="PRO_5012754973" evidence="6">
    <location>
        <begin position="35"/>
        <end position="168"/>
    </location>
</feature>
<evidence type="ECO:0000313" key="9">
    <source>
        <dbReference type="EnsemblMetazoa" id="AALFPA23_014722.P21380"/>
    </source>
</evidence>
<dbReference type="EMBL" id="GEHC01000621">
    <property type="protein sequence ID" value="JAV47024.1"/>
    <property type="molecule type" value="Transcribed_RNA"/>
</dbReference>
<comment type="subunit">
    <text evidence="2">Heterodimer of a B chain and an A chain linked by two disulfide bonds.</text>
</comment>
<reference evidence="10" key="1">
    <citation type="journal article" date="2015" name="Proc. Natl. Acad. Sci. U.S.A.">
        <title>Genome sequence of the Asian Tiger mosquito, Aedes albopictus, reveals insights into its biology, genetics, and evolution.</title>
        <authorList>
            <person name="Chen X.G."/>
            <person name="Jiang X."/>
            <person name="Gu J."/>
            <person name="Xu M."/>
            <person name="Wu Y."/>
            <person name="Deng Y."/>
            <person name="Zhang C."/>
            <person name="Bonizzoni M."/>
            <person name="Dermauw W."/>
            <person name="Vontas J."/>
            <person name="Armbruster P."/>
            <person name="Huang X."/>
            <person name="Yang Y."/>
            <person name="Zhang H."/>
            <person name="He W."/>
            <person name="Peng H."/>
            <person name="Liu Y."/>
            <person name="Wu K."/>
            <person name="Chen J."/>
            <person name="Lirakis M."/>
            <person name="Topalis P."/>
            <person name="Van Leeuwen T."/>
            <person name="Hall A.B."/>
            <person name="Jiang X."/>
            <person name="Thorpe C."/>
            <person name="Mueller R.L."/>
            <person name="Sun C."/>
            <person name="Waterhouse R.M."/>
            <person name="Yan G."/>
            <person name="Tu Z.J."/>
            <person name="Fang X."/>
            <person name="James A.A."/>
        </authorList>
    </citation>
    <scope>NUCLEOTIDE SEQUENCE [LARGE SCALE GENOMIC DNA]</scope>
    <source>
        <strain evidence="10">Foshan</strain>
    </source>
</reference>
<dbReference type="SUPFAM" id="SSF56994">
    <property type="entry name" value="Insulin-like"/>
    <property type="match status" value="1"/>
</dbReference>
<evidence type="ECO:0000256" key="6">
    <source>
        <dbReference type="SAM" id="SignalP"/>
    </source>
</evidence>
<dbReference type="CDD" id="cd04366">
    <property type="entry name" value="IlGF_insulin_bombyxin_like"/>
    <property type="match status" value="1"/>
</dbReference>
<evidence type="ECO:0000256" key="1">
    <source>
        <dbReference type="ARBA" id="ARBA00009034"/>
    </source>
</evidence>
<dbReference type="PANTHER" id="PTHR13647:SF4">
    <property type="entry name" value="INSULIN-LIKE PEPTIDE 1-RELATED"/>
    <property type="match status" value="1"/>
</dbReference>
<organism evidence="8">
    <name type="scientific">Aedes albopictus</name>
    <name type="common">Asian tiger mosquito</name>
    <name type="synonym">Stegomyia albopicta</name>
    <dbReference type="NCBI Taxonomy" id="7160"/>
    <lineage>
        <taxon>Eukaryota</taxon>
        <taxon>Metazoa</taxon>
        <taxon>Ecdysozoa</taxon>
        <taxon>Arthropoda</taxon>
        <taxon>Hexapoda</taxon>
        <taxon>Insecta</taxon>
        <taxon>Pterygota</taxon>
        <taxon>Neoptera</taxon>
        <taxon>Endopterygota</taxon>
        <taxon>Diptera</taxon>
        <taxon>Nematocera</taxon>
        <taxon>Culicoidea</taxon>
        <taxon>Culicidae</taxon>
        <taxon>Culicinae</taxon>
        <taxon>Aedini</taxon>
        <taxon>Aedes</taxon>
        <taxon>Stegomyia</taxon>
    </lineage>
</organism>
<keyword evidence="5" id="KW-1015">Disulfide bond</keyword>
<dbReference type="SMART" id="SM00078">
    <property type="entry name" value="IlGF"/>
    <property type="match status" value="1"/>
</dbReference>
<comment type="similarity">
    <text evidence="1">Belongs to the insulin family.</text>
</comment>
<evidence type="ECO:0000256" key="3">
    <source>
        <dbReference type="ARBA" id="ARBA00022685"/>
    </source>
</evidence>
<dbReference type="InterPro" id="IPR016179">
    <property type="entry name" value="Insulin-like"/>
</dbReference>
<name>A0A1W7R793_AEDAL</name>
<keyword evidence="4 6" id="KW-0732">Signal</keyword>
<protein>
    <submittedName>
        <fullName evidence="8 9">Putative conserved secreted protein</fullName>
    </submittedName>
</protein>
<dbReference type="EnsemblMetazoa" id="AALFPA23_014722.R21380">
    <property type="protein sequence ID" value="AALFPA23_014722.P21380"/>
    <property type="gene ID" value="AALFPA23_014722"/>
</dbReference>
<evidence type="ECO:0000259" key="7">
    <source>
        <dbReference type="SMART" id="SM00078"/>
    </source>
</evidence>
<dbReference type="VEuPathDB" id="VectorBase:AALC636_002729"/>
<dbReference type="Pfam" id="PF00049">
    <property type="entry name" value="Insulin"/>
    <property type="match status" value="1"/>
</dbReference>
<evidence type="ECO:0000313" key="8">
    <source>
        <dbReference type="EMBL" id="JAV47024.1"/>
    </source>
</evidence>
<dbReference type="GO" id="GO:0005576">
    <property type="term" value="C:extracellular region"/>
    <property type="evidence" value="ECO:0007669"/>
    <property type="project" value="InterPro"/>
</dbReference>
<dbReference type="PANTHER" id="PTHR13647">
    <property type="entry name" value="INSULIN-LIKE PEPTIDE 2-RELATED"/>
    <property type="match status" value="1"/>
</dbReference>
<keyword evidence="3" id="KW-0165">Cleavage on pair of basic residues</keyword>
<dbReference type="RefSeq" id="XP_029731564.1">
    <property type="nucleotide sequence ID" value="XM_029875704.2"/>
</dbReference>
<accession>A0A1W7R793</accession>
<dbReference type="Gene3D" id="1.10.100.10">
    <property type="entry name" value="Insulin-like"/>
    <property type="match status" value="1"/>
</dbReference>
<dbReference type="VEuPathDB" id="VectorBase:AALFPA_044903"/>
<dbReference type="InterPro" id="IPR036438">
    <property type="entry name" value="Insulin-like_sf"/>
</dbReference>
<evidence type="ECO:0000256" key="4">
    <source>
        <dbReference type="ARBA" id="ARBA00022729"/>
    </source>
</evidence>
<proteinExistence type="inferred from homology"/>
<feature type="signal peptide" evidence="6">
    <location>
        <begin position="1"/>
        <end position="34"/>
    </location>
</feature>
<sequence>MSSTSLRVLSQSGRGSTVMHWGLMVLMVGTVVHAADQRFCGKQLVLTLSMLCDEFPDLHYGAKKSISDYDKDYSTDEWLAMMGQDPESFMSTDMMVPHVDQQQAAQQQQKVPLWMAMMYPQGYGFRSSGGRNDLIPPRFRKSPKGIVDECCLRPCGINQLLKYCKTIA</sequence>
<dbReference type="VEuPathDB" id="VectorBase:AALF026702"/>
<dbReference type="PRINTS" id="PR00276">
    <property type="entry name" value="INSULINFAMLY"/>
</dbReference>
<dbReference type="GO" id="GO:0005179">
    <property type="term" value="F:hormone activity"/>
    <property type="evidence" value="ECO:0007669"/>
    <property type="project" value="InterPro"/>
</dbReference>
<evidence type="ECO:0000256" key="5">
    <source>
        <dbReference type="ARBA" id="ARBA00023157"/>
    </source>
</evidence>
<dbReference type="InterPro" id="IPR022352">
    <property type="entry name" value="Ins/IGF/rlx"/>
</dbReference>
<evidence type="ECO:0000256" key="2">
    <source>
        <dbReference type="ARBA" id="ARBA00011207"/>
    </source>
</evidence>
<feature type="domain" description="Insulin-like" evidence="7">
    <location>
        <begin position="37"/>
        <end position="164"/>
    </location>
</feature>
<dbReference type="GeneID" id="109622174"/>
<keyword evidence="10" id="KW-1185">Reference proteome</keyword>
<dbReference type="Proteomes" id="UP000069940">
    <property type="component" value="Unassembled WGS sequence"/>
</dbReference>
<reference evidence="8" key="2">
    <citation type="submission" date="2016-03" db="EMBL/GenBank/DDBJ databases">
        <title>RNAseq analyses of the sensorial organs of adult female Aedes albopictus.</title>
        <authorList>
            <person name="Fabrizio L."/>
            <person name="Ribeiro J.M."/>
            <person name="Arca B."/>
        </authorList>
    </citation>
    <scope>NUCLEOTIDE SEQUENCE</scope>
</reference>